<protein>
    <submittedName>
        <fullName evidence="1">Glycosyltransferase family 2 protein</fullName>
    </submittedName>
</protein>
<dbReference type="EMBL" id="JACJQB010000026">
    <property type="protein sequence ID" value="MBD2189000.1"/>
    <property type="molecule type" value="Genomic_DNA"/>
</dbReference>
<gene>
    <name evidence="1" type="ORF">H6F41_12705</name>
</gene>
<dbReference type="RefSeq" id="WP_190403838.1">
    <property type="nucleotide sequence ID" value="NZ_JACJQB010000026.1"/>
</dbReference>
<dbReference type="Proteomes" id="UP000642094">
    <property type="component" value="Unassembled WGS sequence"/>
</dbReference>
<proteinExistence type="predicted"/>
<dbReference type="InterPro" id="IPR029044">
    <property type="entry name" value="Nucleotide-diphossugar_trans"/>
</dbReference>
<name>A0ABR7ZZS6_9CYAN</name>
<sequence>MTNTPIVLIVYNRLKQTQMVVSRILESKPSQVFLVADGPKNFKHDDHAKCQSVIQFLEQTNWNCQVFRNYSETNLGCKIRTSTGLDWVFSQVDSAIIFDDDCLPDHSFFPFCEELLEKYRDDQRIFAISGDNFQDGRKRNDYSYYYSLYPHVWGWATWRRAWQHYDGEMKLWETARDEGWLNDILQNDASVKYWKYKLQQTHKGKFDDWGYPWTLSCWMQSGLTILPNQNLVSNIGFDRESSTHTKNKNSPFANMPTETMQFPLRHPPFVVRDRQADDFTHKKLFSLWSRVKNRLREYL</sequence>
<evidence type="ECO:0000313" key="2">
    <source>
        <dbReference type="Proteomes" id="UP000642094"/>
    </source>
</evidence>
<organism evidence="1 2">
    <name type="scientific">Pseudanabaena mucicola FACHB-723</name>
    <dbReference type="NCBI Taxonomy" id="2692860"/>
    <lineage>
        <taxon>Bacteria</taxon>
        <taxon>Bacillati</taxon>
        <taxon>Cyanobacteriota</taxon>
        <taxon>Cyanophyceae</taxon>
        <taxon>Pseudanabaenales</taxon>
        <taxon>Pseudanabaenaceae</taxon>
        <taxon>Pseudanabaena</taxon>
    </lineage>
</organism>
<dbReference type="Gene3D" id="3.90.550.10">
    <property type="entry name" value="Spore Coat Polysaccharide Biosynthesis Protein SpsA, Chain A"/>
    <property type="match status" value="1"/>
</dbReference>
<comment type="caution">
    <text evidence="1">The sequence shown here is derived from an EMBL/GenBank/DDBJ whole genome shotgun (WGS) entry which is preliminary data.</text>
</comment>
<dbReference type="SUPFAM" id="SSF53448">
    <property type="entry name" value="Nucleotide-diphospho-sugar transferases"/>
    <property type="match status" value="1"/>
</dbReference>
<evidence type="ECO:0000313" key="1">
    <source>
        <dbReference type="EMBL" id="MBD2189000.1"/>
    </source>
</evidence>
<accession>A0ABR7ZZS6</accession>
<reference evidence="1 2" key="1">
    <citation type="journal article" date="2020" name="ISME J.">
        <title>Comparative genomics reveals insights into cyanobacterial evolution and habitat adaptation.</title>
        <authorList>
            <person name="Chen M.Y."/>
            <person name="Teng W.K."/>
            <person name="Zhao L."/>
            <person name="Hu C.X."/>
            <person name="Zhou Y.K."/>
            <person name="Han B.P."/>
            <person name="Song L.R."/>
            <person name="Shu W.S."/>
        </authorList>
    </citation>
    <scope>NUCLEOTIDE SEQUENCE [LARGE SCALE GENOMIC DNA]</scope>
    <source>
        <strain evidence="1 2">FACHB-723</strain>
    </source>
</reference>
<keyword evidence="2" id="KW-1185">Reference proteome</keyword>